<evidence type="ECO:0000256" key="10">
    <source>
        <dbReference type="ARBA" id="ARBA00023316"/>
    </source>
</evidence>
<organism evidence="15 16">
    <name type="scientific">Eremothecium sinecaudum</name>
    <dbReference type="NCBI Taxonomy" id="45286"/>
    <lineage>
        <taxon>Eukaryota</taxon>
        <taxon>Fungi</taxon>
        <taxon>Dikarya</taxon>
        <taxon>Ascomycota</taxon>
        <taxon>Saccharomycotina</taxon>
        <taxon>Saccharomycetes</taxon>
        <taxon>Saccharomycetales</taxon>
        <taxon>Saccharomycetaceae</taxon>
        <taxon>Eremothecium</taxon>
    </lineage>
</organism>
<keyword evidence="7" id="KW-0378">Hydrolase</keyword>
<keyword evidence="16" id="KW-1185">Reference proteome</keyword>
<dbReference type="PANTHER" id="PTHR16631">
    <property type="entry name" value="GLUCAN 1,3-BETA-GLUCOSIDASE"/>
    <property type="match status" value="1"/>
</dbReference>
<feature type="signal peptide" evidence="14">
    <location>
        <begin position="1"/>
        <end position="20"/>
    </location>
</feature>
<dbReference type="GO" id="GO:0009986">
    <property type="term" value="C:cell surface"/>
    <property type="evidence" value="ECO:0007669"/>
    <property type="project" value="TreeGrafter"/>
</dbReference>
<keyword evidence="10" id="KW-0961">Cell wall biogenesis/degradation</keyword>
<comment type="subcellular location">
    <subcellularLocation>
        <location evidence="1">Secreted</location>
        <location evidence="1">Cell wall</location>
    </subcellularLocation>
</comment>
<dbReference type="Gene3D" id="3.20.20.80">
    <property type="entry name" value="Glycosidases"/>
    <property type="match status" value="1"/>
</dbReference>
<dbReference type="InterPro" id="IPR017853">
    <property type="entry name" value="GH"/>
</dbReference>
<evidence type="ECO:0000256" key="14">
    <source>
        <dbReference type="SAM" id="SignalP"/>
    </source>
</evidence>
<feature type="chain" id="PRO_5007066959" evidence="14">
    <location>
        <begin position="21"/>
        <end position="394"/>
    </location>
</feature>
<dbReference type="GO" id="GO:0005576">
    <property type="term" value="C:extracellular region"/>
    <property type="evidence" value="ECO:0007669"/>
    <property type="project" value="UniProtKB-ARBA"/>
</dbReference>
<dbReference type="GO" id="GO:0000747">
    <property type="term" value="P:conjugation with cellular fusion"/>
    <property type="evidence" value="ECO:0007669"/>
    <property type="project" value="UniProtKB-ARBA"/>
</dbReference>
<evidence type="ECO:0000256" key="9">
    <source>
        <dbReference type="ARBA" id="ARBA00023295"/>
    </source>
</evidence>
<gene>
    <name evidence="15" type="ORF">AW171_hschr63776</name>
</gene>
<evidence type="ECO:0000256" key="7">
    <source>
        <dbReference type="ARBA" id="ARBA00022801"/>
    </source>
</evidence>
<evidence type="ECO:0000256" key="12">
    <source>
        <dbReference type="RuleBase" id="RU004335"/>
    </source>
</evidence>
<dbReference type="FunFam" id="3.20.20.80:FF:000111">
    <property type="entry name" value="Soluble cell wall protein"/>
    <property type="match status" value="1"/>
</dbReference>
<reference evidence="15 16" key="1">
    <citation type="submission" date="2016-01" db="EMBL/GenBank/DDBJ databases">
        <title>Genome sequence of the yeast Holleya sinecauda.</title>
        <authorList>
            <person name="Dietrich F.S."/>
        </authorList>
    </citation>
    <scope>NUCLEOTIDE SEQUENCE [LARGE SCALE GENOMIC DNA]</scope>
    <source>
        <strain evidence="15 16">ATCC 58844</strain>
    </source>
</reference>
<dbReference type="InterPro" id="IPR000490">
    <property type="entry name" value="Glyco_hydro_17"/>
</dbReference>
<feature type="compositionally biased region" description="Low complexity" evidence="13">
    <location>
        <begin position="90"/>
        <end position="116"/>
    </location>
</feature>
<accession>A0A0X8HUK1</accession>
<keyword evidence="6 14" id="KW-0732">Signal</keyword>
<evidence type="ECO:0000256" key="1">
    <source>
        <dbReference type="ARBA" id="ARBA00004191"/>
    </source>
</evidence>
<dbReference type="GO" id="GO:0071555">
    <property type="term" value="P:cell wall organization"/>
    <property type="evidence" value="ECO:0007669"/>
    <property type="project" value="UniProtKB-KW"/>
</dbReference>
<name>A0A0X8HUK1_9SACH</name>
<dbReference type="GO" id="GO:0042973">
    <property type="term" value="F:glucan endo-1,3-beta-D-glucosidase activity"/>
    <property type="evidence" value="ECO:0007669"/>
    <property type="project" value="TreeGrafter"/>
</dbReference>
<evidence type="ECO:0000256" key="11">
    <source>
        <dbReference type="ARBA" id="ARBA00056660"/>
    </source>
</evidence>
<dbReference type="AlphaFoldDB" id="A0A0X8HUK1"/>
<dbReference type="RefSeq" id="XP_017988798.1">
    <property type="nucleotide sequence ID" value="XM_018133076.1"/>
</dbReference>
<dbReference type="Pfam" id="PF00332">
    <property type="entry name" value="Glyco_hydro_17"/>
    <property type="match status" value="1"/>
</dbReference>
<evidence type="ECO:0000256" key="3">
    <source>
        <dbReference type="ARBA" id="ARBA00022512"/>
    </source>
</evidence>
<evidence type="ECO:0000256" key="13">
    <source>
        <dbReference type="SAM" id="MobiDB-lite"/>
    </source>
</evidence>
<protein>
    <submittedName>
        <fullName evidence="15">HFL054Wp</fullName>
    </submittedName>
</protein>
<dbReference type="STRING" id="45286.A0A0X8HUK1"/>
<dbReference type="GO" id="GO:0009277">
    <property type="term" value="C:fungal-type cell wall"/>
    <property type="evidence" value="ECO:0007669"/>
    <property type="project" value="UniProtKB-ARBA"/>
</dbReference>
<dbReference type="PANTHER" id="PTHR16631:SF14">
    <property type="entry name" value="FAMILY 17 GLUCOSIDASE SCW10-RELATED"/>
    <property type="match status" value="1"/>
</dbReference>
<dbReference type="SUPFAM" id="SSF51445">
    <property type="entry name" value="(Trans)glycosidases"/>
    <property type="match status" value="1"/>
</dbReference>
<evidence type="ECO:0000313" key="16">
    <source>
        <dbReference type="Proteomes" id="UP000243052"/>
    </source>
</evidence>
<keyword evidence="4" id="KW-0964">Secreted</keyword>
<dbReference type="EMBL" id="CP014246">
    <property type="protein sequence ID" value="AMD21802.1"/>
    <property type="molecule type" value="Genomic_DNA"/>
</dbReference>
<keyword evidence="9" id="KW-0326">Glycosidase</keyword>
<keyword evidence="3" id="KW-0134">Cell wall</keyword>
<dbReference type="Proteomes" id="UP000243052">
    <property type="component" value="Chromosome vi"/>
</dbReference>
<proteinExistence type="inferred from homology"/>
<keyword evidence="5" id="KW-0165">Cleavage on pair of basic residues</keyword>
<evidence type="ECO:0000256" key="6">
    <source>
        <dbReference type="ARBA" id="ARBA00022729"/>
    </source>
</evidence>
<sequence>MRLDGLLWCLIGATSAFTSAARILQKRAVPLYLVDPSDASSTQGIKTTIVVHTKFRTTTSTSTVIIKASTPSKTCLSISTSTIIPDSKVSPASTSSNSSIPSSSVSSTPTTGPSSRTDSDNTIVPAPTGTGSVMEEEFHVKGITYSPYNNKGLCKPKWHVSADIAKLRTYEIIRLYDTDCHCIENVMSALSPHQKVFLGIYYIEKIAESIAIIKDALAGDFSKVYAISVGNEIVNNGEAATATVEKTLSSARSQLSAIGYTGPLVSVDTLVAVLNHPELCNYSDFIAVNSHPYWDGKVAPNNCGPWLKKQVQYLADHCNVKKNILVTETGWPSAGVPFVENIPSKDNQDICLKSIIETMRDQVLLFTMYNDYWKPPGPYGVEQFWGIFGDDSNY</sequence>
<keyword evidence="8" id="KW-0325">Glycoprotein</keyword>
<feature type="region of interest" description="Disordered" evidence="13">
    <location>
        <begin position="86"/>
        <end position="130"/>
    </location>
</feature>
<dbReference type="GeneID" id="28725110"/>
<evidence type="ECO:0000313" key="15">
    <source>
        <dbReference type="EMBL" id="AMD21802.1"/>
    </source>
</evidence>
<dbReference type="InterPro" id="IPR050732">
    <property type="entry name" value="Beta-glucan_modifiers"/>
</dbReference>
<dbReference type="OrthoDB" id="941679at2759"/>
<dbReference type="GO" id="GO:0005975">
    <property type="term" value="P:carbohydrate metabolic process"/>
    <property type="evidence" value="ECO:0007669"/>
    <property type="project" value="InterPro"/>
</dbReference>
<evidence type="ECO:0000256" key="5">
    <source>
        <dbReference type="ARBA" id="ARBA00022685"/>
    </source>
</evidence>
<evidence type="ECO:0000256" key="2">
    <source>
        <dbReference type="ARBA" id="ARBA00008773"/>
    </source>
</evidence>
<comment type="similarity">
    <text evidence="2 12">Belongs to the glycosyl hydrolase 17 family.</text>
</comment>
<evidence type="ECO:0000256" key="4">
    <source>
        <dbReference type="ARBA" id="ARBA00022525"/>
    </source>
</evidence>
<evidence type="ECO:0000256" key="8">
    <source>
        <dbReference type="ARBA" id="ARBA00023180"/>
    </source>
</evidence>
<comment type="function">
    <text evidence="11">Glucanases possibly play a role in cell expansion during growth, in cell-cell fusion during mating, and in spore release during sporulation.</text>
</comment>